<name>A0A8H6RS92_9PEZI</name>
<evidence type="ECO:0000313" key="1">
    <source>
        <dbReference type="EMBL" id="KAF7195306.1"/>
    </source>
</evidence>
<proteinExistence type="predicted"/>
<protein>
    <submittedName>
        <fullName evidence="1">Uncharacterized protein</fullName>
    </submittedName>
</protein>
<reference evidence="1" key="1">
    <citation type="submission" date="2020-04" db="EMBL/GenBank/DDBJ databases">
        <title>Draft genome resource of the tomato pathogen Pseudocercospora fuligena.</title>
        <authorList>
            <person name="Zaccaron A."/>
        </authorList>
    </citation>
    <scope>NUCLEOTIDE SEQUENCE</scope>
    <source>
        <strain evidence="1">PF001</strain>
    </source>
</reference>
<dbReference type="OrthoDB" id="4820608at2759"/>
<comment type="caution">
    <text evidence="1">The sequence shown here is derived from an EMBL/GenBank/DDBJ whole genome shotgun (WGS) entry which is preliminary data.</text>
</comment>
<sequence>MLALTTSPVFLESRSNRFPLGYNGLYFQSFNLVSSATTGLPVPQVAPHSPPNYAGTGLQSELLAGTPMITTSYANSQTQSFSLESFYFGCVTAVSSEFSVPSQCDITVTGYSGSDNSVSNAKQVCSQRFQYNPSTILGTQQQAFGAIKGCNNIQFALIQFAPPGGQKATGVAQSLLLDNVKFSTCSK</sequence>
<keyword evidence="2" id="KW-1185">Reference proteome</keyword>
<organism evidence="1 2">
    <name type="scientific">Pseudocercospora fuligena</name>
    <dbReference type="NCBI Taxonomy" id="685502"/>
    <lineage>
        <taxon>Eukaryota</taxon>
        <taxon>Fungi</taxon>
        <taxon>Dikarya</taxon>
        <taxon>Ascomycota</taxon>
        <taxon>Pezizomycotina</taxon>
        <taxon>Dothideomycetes</taxon>
        <taxon>Dothideomycetidae</taxon>
        <taxon>Mycosphaerellales</taxon>
        <taxon>Mycosphaerellaceae</taxon>
        <taxon>Pseudocercospora</taxon>
    </lineage>
</organism>
<gene>
    <name evidence="1" type="ORF">HII31_03512</name>
</gene>
<dbReference type="Proteomes" id="UP000660729">
    <property type="component" value="Unassembled WGS sequence"/>
</dbReference>
<evidence type="ECO:0000313" key="2">
    <source>
        <dbReference type="Proteomes" id="UP000660729"/>
    </source>
</evidence>
<dbReference type="EMBL" id="JABCIY010000041">
    <property type="protein sequence ID" value="KAF7195306.1"/>
    <property type="molecule type" value="Genomic_DNA"/>
</dbReference>
<dbReference type="AlphaFoldDB" id="A0A8H6RS92"/>
<accession>A0A8H6RS92</accession>